<organism evidence="2 3">
    <name type="scientific">Eumeta variegata</name>
    <name type="common">Bagworm moth</name>
    <name type="synonym">Eumeta japonica</name>
    <dbReference type="NCBI Taxonomy" id="151549"/>
    <lineage>
        <taxon>Eukaryota</taxon>
        <taxon>Metazoa</taxon>
        <taxon>Ecdysozoa</taxon>
        <taxon>Arthropoda</taxon>
        <taxon>Hexapoda</taxon>
        <taxon>Insecta</taxon>
        <taxon>Pterygota</taxon>
        <taxon>Neoptera</taxon>
        <taxon>Endopterygota</taxon>
        <taxon>Lepidoptera</taxon>
        <taxon>Glossata</taxon>
        <taxon>Ditrysia</taxon>
        <taxon>Tineoidea</taxon>
        <taxon>Psychidae</taxon>
        <taxon>Oiketicinae</taxon>
        <taxon>Eumeta</taxon>
    </lineage>
</organism>
<feature type="region of interest" description="Disordered" evidence="1">
    <location>
        <begin position="225"/>
        <end position="247"/>
    </location>
</feature>
<comment type="caution">
    <text evidence="2">The sequence shown here is derived from an EMBL/GenBank/DDBJ whole genome shotgun (WGS) entry which is preliminary data.</text>
</comment>
<accession>A0A4C1ZKJ3</accession>
<reference evidence="2 3" key="1">
    <citation type="journal article" date="2019" name="Commun. Biol.">
        <title>The bagworm genome reveals a unique fibroin gene that provides high tensile strength.</title>
        <authorList>
            <person name="Kono N."/>
            <person name="Nakamura H."/>
            <person name="Ohtoshi R."/>
            <person name="Tomita M."/>
            <person name="Numata K."/>
            <person name="Arakawa K."/>
        </authorList>
    </citation>
    <scope>NUCLEOTIDE SEQUENCE [LARGE SCALE GENOMIC DNA]</scope>
</reference>
<gene>
    <name evidence="2" type="ORF">EVAR_61690_1</name>
</gene>
<name>A0A4C1ZKJ3_EUMVA</name>
<evidence type="ECO:0000313" key="2">
    <source>
        <dbReference type="EMBL" id="GBP89026.1"/>
    </source>
</evidence>
<dbReference type="AlphaFoldDB" id="A0A4C1ZKJ3"/>
<dbReference type="OrthoDB" id="10065625at2759"/>
<proteinExistence type="predicted"/>
<evidence type="ECO:0000256" key="1">
    <source>
        <dbReference type="SAM" id="MobiDB-lite"/>
    </source>
</evidence>
<keyword evidence="3" id="KW-1185">Reference proteome</keyword>
<sequence>MSEYGIDIALIFKKLFEANRPRACAIAGYVQLRTDRTSPAGIRNGSSTAEAIPTIKITDWKKVSTAFEKSTPPLNSIPDDIRTTEQIDHAIVLLPATSGQWSRDASGRFRHPRIVESAQKRRGIPIPPLKRPDGSIVLDDAEVECIATLSRLNALTPPPHDTAHISRIEEEVLQNLLEPKDDLTPSHSARSPTAGEIAQDQKGTALMEHERTYSTRRLIRAGVPQGSALSPPLYSQTAPGRRNGNRPVTVPGDILCQDIPSGVVHKMSRAVGTHMCRPAAFGEAIEVVRPVARLVA</sequence>
<dbReference type="Proteomes" id="UP000299102">
    <property type="component" value="Unassembled WGS sequence"/>
</dbReference>
<protein>
    <submittedName>
        <fullName evidence="2">Uncharacterized protein</fullName>
    </submittedName>
</protein>
<feature type="region of interest" description="Disordered" evidence="1">
    <location>
        <begin position="180"/>
        <end position="204"/>
    </location>
</feature>
<evidence type="ECO:0000313" key="3">
    <source>
        <dbReference type="Proteomes" id="UP000299102"/>
    </source>
</evidence>
<dbReference type="EMBL" id="BGZK01001972">
    <property type="protein sequence ID" value="GBP89026.1"/>
    <property type="molecule type" value="Genomic_DNA"/>
</dbReference>